<feature type="transmembrane region" description="Helical" evidence="7">
    <location>
        <begin position="330"/>
        <end position="354"/>
    </location>
</feature>
<evidence type="ECO:0000259" key="8">
    <source>
        <dbReference type="Pfam" id="PF00924"/>
    </source>
</evidence>
<dbReference type="Proteomes" id="UP001378956">
    <property type="component" value="Unassembled WGS sequence"/>
</dbReference>
<evidence type="ECO:0000256" key="5">
    <source>
        <dbReference type="ARBA" id="ARBA00022989"/>
    </source>
</evidence>
<dbReference type="InterPro" id="IPR010920">
    <property type="entry name" value="LSM_dom_sf"/>
</dbReference>
<evidence type="ECO:0000256" key="7">
    <source>
        <dbReference type="SAM" id="Phobius"/>
    </source>
</evidence>
<keyword evidence="4 7" id="KW-0812">Transmembrane</keyword>
<dbReference type="Pfam" id="PF00924">
    <property type="entry name" value="MS_channel_2nd"/>
    <property type="match status" value="1"/>
</dbReference>
<dbReference type="PANTHER" id="PTHR30221">
    <property type="entry name" value="SMALL-CONDUCTANCE MECHANOSENSITIVE CHANNEL"/>
    <property type="match status" value="1"/>
</dbReference>
<dbReference type="PANTHER" id="PTHR30221:SF18">
    <property type="entry name" value="SLL0590 PROTEIN"/>
    <property type="match status" value="1"/>
</dbReference>
<dbReference type="InterPro" id="IPR049278">
    <property type="entry name" value="MS_channel_C"/>
</dbReference>
<comment type="similarity">
    <text evidence="2">Belongs to the MscS (TC 1.A.23) family.</text>
</comment>
<dbReference type="InterPro" id="IPR011066">
    <property type="entry name" value="MscS_channel_C_sf"/>
</dbReference>
<keyword evidence="11" id="KW-1185">Reference proteome</keyword>
<keyword evidence="6 7" id="KW-0472">Membrane</keyword>
<comment type="caution">
    <text evidence="10">The sequence shown here is derived from an EMBL/GenBank/DDBJ whole genome shotgun (WGS) entry which is preliminary data.</text>
</comment>
<keyword evidence="5 7" id="KW-1133">Transmembrane helix</keyword>
<dbReference type="Gene3D" id="2.30.30.60">
    <property type="match status" value="1"/>
</dbReference>
<dbReference type="EMBL" id="JBBEUB010000012">
    <property type="protein sequence ID" value="MEJ2905464.1"/>
    <property type="molecule type" value="Genomic_DNA"/>
</dbReference>
<evidence type="ECO:0000256" key="6">
    <source>
        <dbReference type="ARBA" id="ARBA00023136"/>
    </source>
</evidence>
<feature type="transmembrane region" description="Helical" evidence="7">
    <location>
        <begin position="200"/>
        <end position="225"/>
    </location>
</feature>
<comment type="subcellular location">
    <subcellularLocation>
        <location evidence="1">Cell membrane</location>
        <topology evidence="1">Multi-pass membrane protein</topology>
    </subcellularLocation>
</comment>
<evidence type="ECO:0000256" key="1">
    <source>
        <dbReference type="ARBA" id="ARBA00004651"/>
    </source>
</evidence>
<feature type="transmembrane region" description="Helical" evidence="7">
    <location>
        <begin position="301"/>
        <end position="318"/>
    </location>
</feature>
<dbReference type="InterPro" id="IPR045275">
    <property type="entry name" value="MscS_archaea/bacteria_type"/>
</dbReference>
<evidence type="ECO:0000313" key="11">
    <source>
        <dbReference type="Proteomes" id="UP001378956"/>
    </source>
</evidence>
<feature type="transmembrane region" description="Helical" evidence="7">
    <location>
        <begin position="245"/>
        <end position="269"/>
    </location>
</feature>
<feature type="domain" description="Mechanosensitive ion channel MscS C-terminal" evidence="9">
    <location>
        <begin position="424"/>
        <end position="502"/>
    </location>
</feature>
<dbReference type="SUPFAM" id="SSF50182">
    <property type="entry name" value="Sm-like ribonucleoproteins"/>
    <property type="match status" value="1"/>
</dbReference>
<evidence type="ECO:0000259" key="9">
    <source>
        <dbReference type="Pfam" id="PF21082"/>
    </source>
</evidence>
<dbReference type="InterPro" id="IPR006685">
    <property type="entry name" value="MscS_channel_2nd"/>
</dbReference>
<evidence type="ECO:0000256" key="4">
    <source>
        <dbReference type="ARBA" id="ARBA00022692"/>
    </source>
</evidence>
<gene>
    <name evidence="10" type="ORF">WAE58_23670</name>
</gene>
<dbReference type="SUPFAM" id="SSF82689">
    <property type="entry name" value="Mechanosensitive channel protein MscS (YggB), C-terminal domain"/>
    <property type="match status" value="1"/>
</dbReference>
<protein>
    <submittedName>
        <fullName evidence="10">Mechanosensitive ion channel family protein</fullName>
    </submittedName>
</protein>
<reference evidence="10 11" key="1">
    <citation type="submission" date="2024-03" db="EMBL/GenBank/DDBJ databases">
        <title>Sequence of Lycoming College Course Isolates.</title>
        <authorList>
            <person name="Plotts O."/>
            <person name="Newman J."/>
        </authorList>
    </citation>
    <scope>NUCLEOTIDE SEQUENCE [LARGE SCALE GENOMIC DNA]</scope>
    <source>
        <strain evidence="10 11">CJB-3</strain>
    </source>
</reference>
<evidence type="ECO:0000256" key="3">
    <source>
        <dbReference type="ARBA" id="ARBA00022475"/>
    </source>
</evidence>
<feature type="domain" description="Mechanosensitive ion channel MscS" evidence="8">
    <location>
        <begin position="345"/>
        <end position="409"/>
    </location>
</feature>
<dbReference type="Gene3D" id="3.30.70.100">
    <property type="match status" value="1"/>
</dbReference>
<dbReference type="Pfam" id="PF21082">
    <property type="entry name" value="MS_channel_3rd"/>
    <property type="match status" value="1"/>
</dbReference>
<name>A0ABU8NT54_9SPHI</name>
<dbReference type="RefSeq" id="WP_172659345.1">
    <property type="nucleotide sequence ID" value="NZ_CBFGNQ010000013.1"/>
</dbReference>
<sequence length="522" mass="58673">MSFKLLISFVAFCCIQHVVYAQKDTVVFKGYPVVAHTDTLFHIKNKLGSLSAPERAQRTSSKVEALSEDLLFVPDSLITVDDSTLVGIVYKGDILLSLSKADADSVKMDKEVMAKAYQEIIINNINNYRKETNVSELLKRAGLGLLIIVVLGVCIFFLNKYSNRFNSWLSFKLHERIGHLKIKDYELIDRRRELILISKFLNLIKIFVILLLIYLTLPVIFRLFPWTKPWSDSLISFVLNPLKNIFSALIDFVPKLITIAVIVGVFHYVKKAIKFLAYEVETERLKVSGFYPDWAKPTFNIVKILLNAFMIVMIWPYIPGSDLAIFKGVSVFLGILISFGSSSAISNGVAGMVITYMRPFRIGDVVKIGDTTGAVLEKSLLVTRVRTIKNEIITIPNSAILNGNTVNYTSMSVNEGLIIHSTLTLGYDIPWTKIHELLINAALATEGVIKDRAPFVLQTSLDDWYVSYQLNAYISNPGIMAVIYSEMHKNIHEAFDKAGVEIMSPHYQAIRDGNASTVQVKN</sequence>
<feature type="transmembrane region" description="Helical" evidence="7">
    <location>
        <begin position="137"/>
        <end position="158"/>
    </location>
</feature>
<proteinExistence type="inferred from homology"/>
<organism evidence="10 11">
    <name type="scientific">Pedobacter panaciterrae</name>
    <dbReference type="NCBI Taxonomy" id="363849"/>
    <lineage>
        <taxon>Bacteria</taxon>
        <taxon>Pseudomonadati</taxon>
        <taxon>Bacteroidota</taxon>
        <taxon>Sphingobacteriia</taxon>
        <taxon>Sphingobacteriales</taxon>
        <taxon>Sphingobacteriaceae</taxon>
        <taxon>Pedobacter</taxon>
    </lineage>
</organism>
<evidence type="ECO:0000256" key="2">
    <source>
        <dbReference type="ARBA" id="ARBA00008017"/>
    </source>
</evidence>
<keyword evidence="3" id="KW-1003">Cell membrane</keyword>
<dbReference type="InterPro" id="IPR023408">
    <property type="entry name" value="MscS_beta-dom_sf"/>
</dbReference>
<accession>A0ABU8NT54</accession>
<evidence type="ECO:0000313" key="10">
    <source>
        <dbReference type="EMBL" id="MEJ2905464.1"/>
    </source>
</evidence>